<dbReference type="RefSeq" id="XP_002741806.2">
    <property type="nucleotide sequence ID" value="XM_002741760.2"/>
</dbReference>
<dbReference type="InterPro" id="IPR000157">
    <property type="entry name" value="TIR_dom"/>
</dbReference>
<keyword evidence="9" id="KW-0675">Receptor</keyword>
<keyword evidence="7 11" id="KW-1133">Transmembrane helix</keyword>
<evidence type="ECO:0000256" key="10">
    <source>
        <dbReference type="ARBA" id="ARBA00023180"/>
    </source>
</evidence>
<keyword evidence="5 12" id="KW-0732">Signal</keyword>
<dbReference type="Pfam" id="PF13855">
    <property type="entry name" value="LRR_8"/>
    <property type="match status" value="2"/>
</dbReference>
<dbReference type="SUPFAM" id="SSF52058">
    <property type="entry name" value="L domain-like"/>
    <property type="match status" value="1"/>
</dbReference>
<dbReference type="PRINTS" id="PR01537">
    <property type="entry name" value="INTRLKN1R1F"/>
</dbReference>
<feature type="signal peptide" evidence="12">
    <location>
        <begin position="1"/>
        <end position="23"/>
    </location>
</feature>
<evidence type="ECO:0000256" key="5">
    <source>
        <dbReference type="ARBA" id="ARBA00022729"/>
    </source>
</evidence>
<evidence type="ECO:0000256" key="2">
    <source>
        <dbReference type="ARBA" id="ARBA00009634"/>
    </source>
</evidence>
<evidence type="ECO:0000256" key="6">
    <source>
        <dbReference type="ARBA" id="ARBA00022737"/>
    </source>
</evidence>
<dbReference type="InterPro" id="IPR035897">
    <property type="entry name" value="Toll_tir_struct_dom_sf"/>
</dbReference>
<comment type="subcellular location">
    <subcellularLocation>
        <location evidence="1">Membrane</location>
        <topology evidence="1">Single-pass type I membrane protein</topology>
    </subcellularLocation>
</comment>
<dbReference type="InterPro" id="IPR003591">
    <property type="entry name" value="Leu-rich_rpt_typical-subtyp"/>
</dbReference>
<dbReference type="GeneID" id="100367038"/>
<keyword evidence="3" id="KW-0433">Leucine-rich repeat</keyword>
<evidence type="ECO:0000256" key="12">
    <source>
        <dbReference type="SAM" id="SignalP"/>
    </source>
</evidence>
<dbReference type="InterPro" id="IPR000483">
    <property type="entry name" value="Cys-rich_flank_reg_C"/>
</dbReference>
<keyword evidence="4 11" id="KW-0812">Transmembrane</keyword>
<accession>A0ABM0H117</accession>
<dbReference type="PANTHER" id="PTHR24365:SF541">
    <property type="entry name" value="PROTEIN TOLL-RELATED"/>
    <property type="match status" value="1"/>
</dbReference>
<evidence type="ECO:0000256" key="1">
    <source>
        <dbReference type="ARBA" id="ARBA00004479"/>
    </source>
</evidence>
<keyword evidence="8 11" id="KW-0472">Membrane</keyword>
<dbReference type="SMART" id="SM00255">
    <property type="entry name" value="TIR"/>
    <property type="match status" value="1"/>
</dbReference>
<evidence type="ECO:0000256" key="8">
    <source>
        <dbReference type="ARBA" id="ARBA00023136"/>
    </source>
</evidence>
<name>A0ABM0H117_SACKO</name>
<reference evidence="15" key="1">
    <citation type="submission" date="2025-08" db="UniProtKB">
        <authorList>
            <consortium name="RefSeq"/>
        </authorList>
    </citation>
    <scope>IDENTIFICATION</scope>
    <source>
        <tissue evidence="15">Testes</tissue>
    </source>
</reference>
<gene>
    <name evidence="15" type="primary">LOC100367038</name>
</gene>
<keyword evidence="6" id="KW-0677">Repeat</keyword>
<evidence type="ECO:0000259" key="13">
    <source>
        <dbReference type="PROSITE" id="PS50104"/>
    </source>
</evidence>
<dbReference type="InterPro" id="IPR001611">
    <property type="entry name" value="Leu-rich_rpt"/>
</dbReference>
<dbReference type="PANTHER" id="PTHR24365">
    <property type="entry name" value="TOLL-LIKE RECEPTOR"/>
    <property type="match status" value="1"/>
</dbReference>
<dbReference type="SUPFAM" id="SSF52200">
    <property type="entry name" value="Toll/Interleukin receptor TIR domain"/>
    <property type="match status" value="1"/>
</dbReference>
<evidence type="ECO:0000256" key="3">
    <source>
        <dbReference type="ARBA" id="ARBA00022614"/>
    </source>
</evidence>
<dbReference type="SMART" id="SM00369">
    <property type="entry name" value="LRR_TYP"/>
    <property type="match status" value="5"/>
</dbReference>
<dbReference type="PROSITE" id="PS51450">
    <property type="entry name" value="LRR"/>
    <property type="match status" value="1"/>
</dbReference>
<dbReference type="PROSITE" id="PS50104">
    <property type="entry name" value="TIR"/>
    <property type="match status" value="1"/>
</dbReference>
<evidence type="ECO:0000313" key="14">
    <source>
        <dbReference type="Proteomes" id="UP000694865"/>
    </source>
</evidence>
<evidence type="ECO:0000256" key="9">
    <source>
        <dbReference type="ARBA" id="ARBA00023170"/>
    </source>
</evidence>
<dbReference type="InterPro" id="IPR032675">
    <property type="entry name" value="LRR_dom_sf"/>
</dbReference>
<keyword evidence="14" id="KW-1185">Reference proteome</keyword>
<dbReference type="Pfam" id="PF01582">
    <property type="entry name" value="TIR"/>
    <property type="match status" value="1"/>
</dbReference>
<dbReference type="Gene3D" id="3.80.10.10">
    <property type="entry name" value="Ribonuclease Inhibitor"/>
    <property type="match status" value="2"/>
</dbReference>
<feature type="transmembrane region" description="Helical" evidence="11">
    <location>
        <begin position="300"/>
        <end position="324"/>
    </location>
</feature>
<sequence>MMSLAKVLVFMLILNTRLRVTRSCIPATNVTCPRLCECTLCGKALYLNVYCWNVKSASMLNDTVQLMPLETDTVGIGWNKLSQIFNRTFLRLSNLTRLFVDHSKLDGNLIQLGAFHGLNKLTHLNMGNNPRPGIIQLHSEWLKPLPLLSILSFEYSNLNYIPEDVFANNSKLYLIKLYNNNLKSIAASTFHNLPELERLFLQHNSLTSLPADMFNGTREVKELNIAHNQLTTISPDTGLQNLASLYKLHVYGNPLDCGCDLIWFRNWIDTTDVVWNINNVNCSDGKNILKFNPERLQCGFPVLITVMSTLSVVILCTGIVLVILNRWQLRYGIFLCRRACRREYAEIERCNDEFEYDVFLSHSSKDVDWVTNVLRPTLENPPYNYKLCLDYRDFIVGDTIADNIIDAVQKSRKTAFILTKSFIESEWCYFELEMVRQQMFDEHRDLAILIMKENVSTGDMPGLLKYLMRKGNYIEWSENKYGNKLFWNKLDNALNYNKENMV</sequence>
<feature type="domain" description="TIR" evidence="13">
    <location>
        <begin position="354"/>
        <end position="494"/>
    </location>
</feature>
<comment type="similarity">
    <text evidence="2">Belongs to the Toll-like receptor family.</text>
</comment>
<dbReference type="SMART" id="SM00082">
    <property type="entry name" value="LRRCT"/>
    <property type="match status" value="1"/>
</dbReference>
<proteinExistence type="inferred from homology"/>
<evidence type="ECO:0000256" key="4">
    <source>
        <dbReference type="ARBA" id="ARBA00022692"/>
    </source>
</evidence>
<protein>
    <submittedName>
        <fullName evidence="15">Toll-like receptor 13-like</fullName>
    </submittedName>
</protein>
<dbReference type="Proteomes" id="UP000694865">
    <property type="component" value="Unplaced"/>
</dbReference>
<evidence type="ECO:0000256" key="11">
    <source>
        <dbReference type="SAM" id="Phobius"/>
    </source>
</evidence>
<evidence type="ECO:0000313" key="15">
    <source>
        <dbReference type="RefSeq" id="XP_002741806.2"/>
    </source>
</evidence>
<keyword evidence="10" id="KW-0325">Glycoprotein</keyword>
<organism evidence="14 15">
    <name type="scientific">Saccoglossus kowalevskii</name>
    <name type="common">Acorn worm</name>
    <dbReference type="NCBI Taxonomy" id="10224"/>
    <lineage>
        <taxon>Eukaryota</taxon>
        <taxon>Metazoa</taxon>
        <taxon>Hemichordata</taxon>
        <taxon>Enteropneusta</taxon>
        <taxon>Harrimaniidae</taxon>
        <taxon>Saccoglossus</taxon>
    </lineage>
</organism>
<evidence type="ECO:0000256" key="7">
    <source>
        <dbReference type="ARBA" id="ARBA00022989"/>
    </source>
</evidence>
<feature type="chain" id="PRO_5045349547" evidence="12">
    <location>
        <begin position="24"/>
        <end position="502"/>
    </location>
</feature>
<dbReference type="Gene3D" id="3.40.50.10140">
    <property type="entry name" value="Toll/interleukin-1 receptor homology (TIR) domain"/>
    <property type="match status" value="1"/>
</dbReference>